<name>A0A7W6DMZ3_9RHOB</name>
<dbReference type="Proteomes" id="UP000541426">
    <property type="component" value="Unassembled WGS sequence"/>
</dbReference>
<dbReference type="EMBL" id="JACIEJ010000005">
    <property type="protein sequence ID" value="MBB3986136.1"/>
    <property type="molecule type" value="Genomic_DNA"/>
</dbReference>
<proteinExistence type="predicted"/>
<dbReference type="InterPro" id="IPR002931">
    <property type="entry name" value="Transglutaminase-like"/>
</dbReference>
<dbReference type="InterPro" id="IPR013589">
    <property type="entry name" value="Bac_transglu_N"/>
</dbReference>
<dbReference type="Pfam" id="PF08379">
    <property type="entry name" value="Bact_transglu_N"/>
    <property type="match status" value="1"/>
</dbReference>
<comment type="caution">
    <text evidence="2">The sequence shown here is derived from an EMBL/GenBank/DDBJ whole genome shotgun (WGS) entry which is preliminary data.</text>
</comment>
<dbReference type="Pfam" id="PF01841">
    <property type="entry name" value="Transglut_core"/>
    <property type="match status" value="1"/>
</dbReference>
<dbReference type="PANTHER" id="PTHR33490:SF6">
    <property type="entry name" value="SLL1049 PROTEIN"/>
    <property type="match status" value="1"/>
</dbReference>
<organism evidence="2 3">
    <name type="scientific">Sagittula marina</name>
    <dbReference type="NCBI Taxonomy" id="943940"/>
    <lineage>
        <taxon>Bacteria</taxon>
        <taxon>Pseudomonadati</taxon>
        <taxon>Pseudomonadota</taxon>
        <taxon>Alphaproteobacteria</taxon>
        <taxon>Rhodobacterales</taxon>
        <taxon>Roseobacteraceae</taxon>
        <taxon>Sagittula</taxon>
    </lineage>
</organism>
<dbReference type="AlphaFoldDB" id="A0A7W6DMZ3"/>
<sequence length="273" mass="29987">MRLKISHTTRYSFDAPVSSGMQQLRLRPRSRRAQEVTEWKMTLEGAVHEVSYEDQHGNCVDLITFERDCTELAVHCEGEVELSESNGVIGRHTGPVPLWLYKRVTERTKAGPAIKALLKSVDAGNELGRCHALMPAIAKSVVYETGSSESDWSAEEALAAGRGVCQDHAHVMIACAREAGLAARYVSGYLMMDDRTQQQAMHAWAEVHVPDLGWVGFDPANEMCPDERYVRVAVGLDYAEAAPVNGLRSGGDTETLSVAIEVARQSQSQSQSQ</sequence>
<reference evidence="2 3" key="1">
    <citation type="submission" date="2020-08" db="EMBL/GenBank/DDBJ databases">
        <title>Genomic Encyclopedia of Type Strains, Phase IV (KMG-IV): sequencing the most valuable type-strain genomes for metagenomic binning, comparative biology and taxonomic classification.</title>
        <authorList>
            <person name="Goeker M."/>
        </authorList>
    </citation>
    <scope>NUCLEOTIDE SEQUENCE [LARGE SCALE GENOMIC DNA]</scope>
    <source>
        <strain evidence="2 3">DSM 102235</strain>
    </source>
</reference>
<dbReference type="InterPro" id="IPR038765">
    <property type="entry name" value="Papain-like_cys_pep_sf"/>
</dbReference>
<accession>A0A7W6DMZ3</accession>
<dbReference type="SMART" id="SM00460">
    <property type="entry name" value="TGc"/>
    <property type="match status" value="1"/>
</dbReference>
<dbReference type="RefSeq" id="WP_183966280.1">
    <property type="nucleotide sequence ID" value="NZ_BAABBZ010000007.1"/>
</dbReference>
<keyword evidence="2" id="KW-0378">Hydrolase</keyword>
<dbReference type="GO" id="GO:0006508">
    <property type="term" value="P:proteolysis"/>
    <property type="evidence" value="ECO:0007669"/>
    <property type="project" value="UniProtKB-KW"/>
</dbReference>
<evidence type="ECO:0000313" key="2">
    <source>
        <dbReference type="EMBL" id="MBB3986136.1"/>
    </source>
</evidence>
<keyword evidence="2" id="KW-0645">Protease</keyword>
<protein>
    <submittedName>
        <fullName evidence="2">Transglutaminase-like putative cysteine protease</fullName>
    </submittedName>
</protein>
<dbReference type="SUPFAM" id="SSF54001">
    <property type="entry name" value="Cysteine proteinases"/>
    <property type="match status" value="1"/>
</dbReference>
<feature type="domain" description="Transglutaminase-like" evidence="1">
    <location>
        <begin position="157"/>
        <end position="221"/>
    </location>
</feature>
<dbReference type="PANTHER" id="PTHR33490">
    <property type="entry name" value="BLR5614 PROTEIN-RELATED"/>
    <property type="match status" value="1"/>
</dbReference>
<dbReference type="Gene3D" id="3.10.620.30">
    <property type="match status" value="1"/>
</dbReference>
<dbReference type="GO" id="GO:0008233">
    <property type="term" value="F:peptidase activity"/>
    <property type="evidence" value="ECO:0007669"/>
    <property type="project" value="UniProtKB-KW"/>
</dbReference>
<evidence type="ECO:0000313" key="3">
    <source>
        <dbReference type="Proteomes" id="UP000541426"/>
    </source>
</evidence>
<gene>
    <name evidence="2" type="ORF">GGQ68_002474</name>
</gene>
<keyword evidence="3" id="KW-1185">Reference proteome</keyword>
<evidence type="ECO:0000259" key="1">
    <source>
        <dbReference type="SMART" id="SM00460"/>
    </source>
</evidence>